<keyword evidence="1" id="KW-0645">Protease</keyword>
<dbReference type="EMBL" id="JAMKPW020000002">
    <property type="protein sequence ID" value="KAK8220053.1"/>
    <property type="molecule type" value="Genomic_DNA"/>
</dbReference>
<comment type="caution">
    <text evidence="1">The sequence shown here is derived from an EMBL/GenBank/DDBJ whole genome shotgun (WGS) entry which is preliminary data.</text>
</comment>
<keyword evidence="1" id="KW-0378">Hydrolase</keyword>
<keyword evidence="2" id="KW-1185">Reference proteome</keyword>
<evidence type="ECO:0000313" key="2">
    <source>
        <dbReference type="Proteomes" id="UP001320706"/>
    </source>
</evidence>
<reference evidence="1" key="1">
    <citation type="submission" date="2024-02" db="EMBL/GenBank/DDBJ databases">
        <title>Metagenome Assembled Genome of Zalaria obscura JY119.</title>
        <authorList>
            <person name="Vighnesh L."/>
            <person name="Jagadeeshwari U."/>
            <person name="Venkata Ramana C."/>
            <person name="Sasikala C."/>
        </authorList>
    </citation>
    <scope>NUCLEOTIDE SEQUENCE</scope>
    <source>
        <strain evidence="1">JY119</strain>
    </source>
</reference>
<name>A0ACC3SRH1_9PEZI</name>
<organism evidence="1 2">
    <name type="scientific">Zalaria obscura</name>
    <dbReference type="NCBI Taxonomy" id="2024903"/>
    <lineage>
        <taxon>Eukaryota</taxon>
        <taxon>Fungi</taxon>
        <taxon>Dikarya</taxon>
        <taxon>Ascomycota</taxon>
        <taxon>Pezizomycotina</taxon>
        <taxon>Dothideomycetes</taxon>
        <taxon>Dothideomycetidae</taxon>
        <taxon>Dothideales</taxon>
        <taxon>Zalariaceae</taxon>
        <taxon>Zalaria</taxon>
    </lineage>
</organism>
<gene>
    <name evidence="1" type="primary">UBP1</name>
    <name evidence="1" type="ORF">M8818_000469</name>
</gene>
<dbReference type="EC" id="3.4.19.12" evidence="1"/>
<evidence type="ECO:0000313" key="1">
    <source>
        <dbReference type="EMBL" id="KAK8220053.1"/>
    </source>
</evidence>
<proteinExistence type="predicted"/>
<protein>
    <submittedName>
        <fullName evidence="1">Ubiquitin-specific protease ubp1</fullName>
        <ecNumber evidence="1">3.4.19.12</ecNumber>
    </submittedName>
</protein>
<sequence length="705" mass="78103">MNAFQHYGEVIQQSAAVPWIAIGVATIYLIHWILASVKYTVLSPSELLWNVLVFLIPAKVAFSLGKQASSDMSDGENSHASPSTSETHAAKSEALRKFFRLEGSAQSTPASTGSSRRPSLLDSLRRKKSESDAPPGLGNWDNSCYQNSVLQGLSSLQSLTSFLDNSNSTSDQSIETTTGSLRETLTKLNDPTNNGSYIWTPSKLKSMSSWQQQDAQEYFSRIMEDLEKDVSKIIQVKRFKSGLEQVTELDEERVDKNVNVESARNKAGANNDIRITDQNPLEGYLAQKVACTCCGFSEGLSMIPFNCLTVPLGRDYSYEISQCLDEYTKLEEVTGVECASCTLLRARDQLQGMRKKQNTDKDSTQIIALPDEVRRMVTERLQAVDNALKSSDFSDVTLNKTCQIQKNARLSSTKTRQAVIARAPRSLAIHINRSIFDEYTGSQRKNSASVSYPRILDLTPWCLGSRMTEEQADEDMERWRMGAGQSMVPQSQGYATSADVRFEYQLRAVVSHYGRHENGHYVCYRQHPTFSSQPAGKELAPQEKEEAEFEESTPSKWWCLSDERVTPVTEKEVVRQGNVFMLFYERVESASWLPVSAKTQAQATSTASPTVNQVAVDAYNQHLSPAAEASVSVSSEPDSEHPRSSESIVLGDAEESPAPESPAPEHVEEVPIQKVPSPQFMRTSRTGPRRGDGGFSSALRAVAAT</sequence>
<accession>A0ACC3SRH1</accession>
<dbReference type="Proteomes" id="UP001320706">
    <property type="component" value="Unassembled WGS sequence"/>
</dbReference>